<organism evidence="1">
    <name type="scientific">uncultured Caudovirales phage</name>
    <dbReference type="NCBI Taxonomy" id="2100421"/>
    <lineage>
        <taxon>Viruses</taxon>
        <taxon>Duplodnaviria</taxon>
        <taxon>Heunggongvirae</taxon>
        <taxon>Uroviricota</taxon>
        <taxon>Caudoviricetes</taxon>
        <taxon>Peduoviridae</taxon>
        <taxon>Maltschvirus</taxon>
        <taxon>Maltschvirus maltsch</taxon>
    </lineage>
</organism>
<protein>
    <submittedName>
        <fullName evidence="1">Uncharacterized protein</fullName>
    </submittedName>
</protein>
<evidence type="ECO:0000313" key="1">
    <source>
        <dbReference type="EMBL" id="CAB5221579.1"/>
    </source>
</evidence>
<name>A0A6J7WU05_9CAUD</name>
<gene>
    <name evidence="1" type="ORF">UFOVP247_203</name>
</gene>
<dbReference type="EMBL" id="LR798288">
    <property type="protein sequence ID" value="CAB5221579.1"/>
    <property type="molecule type" value="Genomic_DNA"/>
</dbReference>
<sequence>MITTFKEDMASWITQWVSVYNEKMKAIPCPFAKQALMKDEIEWDFAENFLDLIIKLTDFELKKEVAIIGFHRDLVDFNILEKFVEDINIDMMKRDLVALEDHPDSSEIVFGESMNHGTWGFIAVQSLSKLNRASEILARSGYYKDWPQEYYNDVVAWRFEKK</sequence>
<reference evidence="1" key="1">
    <citation type="submission" date="2020-05" db="EMBL/GenBank/DDBJ databases">
        <authorList>
            <person name="Chiriac C."/>
            <person name="Salcher M."/>
            <person name="Ghai R."/>
            <person name="Kavagutti S V."/>
        </authorList>
    </citation>
    <scope>NUCLEOTIDE SEQUENCE</scope>
</reference>
<accession>A0A6J7WU05</accession>
<proteinExistence type="predicted"/>